<feature type="compositionally biased region" description="Polar residues" evidence="4">
    <location>
        <begin position="189"/>
        <end position="198"/>
    </location>
</feature>
<protein>
    <submittedName>
        <fullName evidence="5">Uncharacterized protein</fullName>
    </submittedName>
</protein>
<gene>
    <name evidence="5" type="ORF">V9T40_008632</name>
</gene>
<dbReference type="InterPro" id="IPR002093">
    <property type="entry name" value="BRCA2_repeat"/>
</dbReference>
<feature type="compositionally biased region" description="Basic and acidic residues" evidence="4">
    <location>
        <begin position="206"/>
        <end position="216"/>
    </location>
</feature>
<dbReference type="InterPro" id="IPR012340">
    <property type="entry name" value="NA-bd_OB-fold"/>
</dbReference>
<dbReference type="Gene3D" id="2.40.50.140">
    <property type="entry name" value="Nucleic acid-binding proteins"/>
    <property type="match status" value="1"/>
</dbReference>
<name>A0AAN9Y6S4_9HEMI</name>
<keyword evidence="1" id="KW-0677">Repeat</keyword>
<dbReference type="AlphaFoldDB" id="A0AAN9Y6S4"/>
<evidence type="ECO:0000256" key="4">
    <source>
        <dbReference type="SAM" id="MobiDB-lite"/>
    </source>
</evidence>
<feature type="compositionally biased region" description="Basic residues" evidence="4">
    <location>
        <begin position="808"/>
        <end position="820"/>
    </location>
</feature>
<evidence type="ECO:0000256" key="3">
    <source>
        <dbReference type="ARBA" id="ARBA00023204"/>
    </source>
</evidence>
<keyword evidence="2" id="KW-0227">DNA damage</keyword>
<dbReference type="GO" id="GO:0006355">
    <property type="term" value="P:regulation of DNA-templated transcription"/>
    <property type="evidence" value="ECO:0007669"/>
    <property type="project" value="TreeGrafter"/>
</dbReference>
<feature type="region of interest" description="Disordered" evidence="4">
    <location>
        <begin position="773"/>
        <end position="827"/>
    </location>
</feature>
<feature type="compositionally biased region" description="Polar residues" evidence="4">
    <location>
        <begin position="257"/>
        <end position="268"/>
    </location>
</feature>
<evidence type="ECO:0000256" key="2">
    <source>
        <dbReference type="ARBA" id="ARBA00022763"/>
    </source>
</evidence>
<feature type="compositionally biased region" description="Polar residues" evidence="4">
    <location>
        <begin position="219"/>
        <end position="230"/>
    </location>
</feature>
<sequence length="1020" mass="112793">MDTSTPVSKQKSHILCGGLKRKAIENDCERNSNISHSNVHISPEEDADLIYSQQPNDSRLNRSEELFPFSPIAFRKEVPSTLLPLLDTPDTRWTSSLFTSFHAQSENTSPEVLSEDNFVRSVCVSIFFPSEVEDVGSSSSNLEDVSTFTNKSAFDGFNTAGGKKIGVQLNSLIRAKKSMDDVQVEPNTMEEQFSNPQLMSGAGVRNKMDKNPDSKNHHINNVSKSNTLAEKSSYRPLSKPANDSKLNTANDDLLPKFSTNEMSGSSGEDYQRNVKFTSDESSNRISELLNTECCINQFPSFSTASGRKMNISDKFLAKGKKIFESTAEEKSIDEIKPNRDLSSSQLPPDNSCQTGKTKSRETNLVSAHEHSKPSILKKPFASPILNKSEAESYHQLGGFCSAAGKKLAATEKSRKGAEKLYASILNEISTENAQDLQFASFSSASGKETCVTETSLKKEKKQYESTSKEATLCDPKSIEKSVDFAKPVQLATKTAKKMSVTNEALQKAHKLFDNCFDEECLNDLMFNPANPASGPQFSTFTSAAGKVISVAEKRLSNAQKIFQSVSAETVVSMEKMGNFKDGLHPHERKIPSDCKQSDVDTSEAAPCHQRLKRSFNEDTLQNAPCCSSSAGKKLKTDENVLEFSEKSDKVVGEFKPDREILKIPPAASILELPTDCELPVDSFSFFSGEEVFQKSPSLDDTVLLNSDIILSDTEIKADCDLPAMESAACVASHSSIKNFAADDTTLVNLSQEISESASAFLFDMKNDNLTFGPGHSSSHSDAVDEPKVKVATTATSRSSSPVFDSSKPSHKRKYKKRRSQHSLSLNPLEVTYVRKESDHAVDRKSSPEEVLKMLNQNFAQKVNKRKEPSSNLMYPSSKKAKDFNDSILEQRKQAALEQQKLVSQKDEQLCKPRVGSILTEKLHGNRKSLREMVNYEKPKRYSVSKPNHNARLKIATNSVRRARWYAPLGFYGGNPIVISDLRAILPNGGIVPQFIAVITRVYPMLYLDKKDDGSFKTDLA</sequence>
<feature type="region of interest" description="Disordered" evidence="4">
    <location>
        <begin position="189"/>
        <end position="272"/>
    </location>
</feature>
<dbReference type="PANTHER" id="PTHR11289">
    <property type="entry name" value="BREAST CANCER TYPE 2 SUSCEPTIBILITY PROTEIN BRCA2"/>
    <property type="match status" value="1"/>
</dbReference>
<organism evidence="5 6">
    <name type="scientific">Parthenolecanium corni</name>
    <dbReference type="NCBI Taxonomy" id="536013"/>
    <lineage>
        <taxon>Eukaryota</taxon>
        <taxon>Metazoa</taxon>
        <taxon>Ecdysozoa</taxon>
        <taxon>Arthropoda</taxon>
        <taxon>Hexapoda</taxon>
        <taxon>Insecta</taxon>
        <taxon>Pterygota</taxon>
        <taxon>Neoptera</taxon>
        <taxon>Paraneoptera</taxon>
        <taxon>Hemiptera</taxon>
        <taxon>Sternorrhyncha</taxon>
        <taxon>Coccoidea</taxon>
        <taxon>Coccidae</taxon>
        <taxon>Parthenolecanium</taxon>
    </lineage>
</organism>
<keyword evidence="6" id="KW-1185">Reference proteome</keyword>
<dbReference type="EMBL" id="JBBCAQ010000010">
    <property type="protein sequence ID" value="KAK7601191.1"/>
    <property type="molecule type" value="Genomic_DNA"/>
</dbReference>
<dbReference type="PROSITE" id="PS50138">
    <property type="entry name" value="BRCA2_REPEAT"/>
    <property type="match status" value="4"/>
</dbReference>
<reference evidence="5 6" key="1">
    <citation type="submission" date="2024-03" db="EMBL/GenBank/DDBJ databases">
        <title>Adaptation during the transition from Ophiocordyceps entomopathogen to insect associate is accompanied by gene loss and intensified selection.</title>
        <authorList>
            <person name="Ward C.M."/>
            <person name="Onetto C.A."/>
            <person name="Borneman A.R."/>
        </authorList>
    </citation>
    <scope>NUCLEOTIDE SEQUENCE [LARGE SCALE GENOMIC DNA]</scope>
    <source>
        <strain evidence="5">AWRI1</strain>
        <tissue evidence="5">Single Adult Female</tissue>
    </source>
</reference>
<evidence type="ECO:0000313" key="5">
    <source>
        <dbReference type="EMBL" id="KAK7601191.1"/>
    </source>
</evidence>
<feature type="compositionally biased region" description="Basic and acidic residues" evidence="4">
    <location>
        <begin position="327"/>
        <end position="339"/>
    </location>
</feature>
<comment type="caution">
    <text evidence="5">The sequence shown here is derived from an EMBL/GenBank/DDBJ whole genome shotgun (WGS) entry which is preliminary data.</text>
</comment>
<feature type="compositionally biased region" description="Polar residues" evidence="4">
    <location>
        <begin position="340"/>
        <end position="356"/>
    </location>
</feature>
<accession>A0AAN9Y6S4</accession>
<keyword evidence="3" id="KW-0234">DNA repair</keyword>
<dbReference type="GO" id="GO:0000724">
    <property type="term" value="P:double-strand break repair via homologous recombination"/>
    <property type="evidence" value="ECO:0007669"/>
    <property type="project" value="InterPro"/>
</dbReference>
<proteinExistence type="predicted"/>
<feature type="compositionally biased region" description="Low complexity" evidence="4">
    <location>
        <begin position="796"/>
        <end position="806"/>
    </location>
</feature>
<dbReference type="Proteomes" id="UP001367676">
    <property type="component" value="Unassembled WGS sequence"/>
</dbReference>
<feature type="region of interest" description="Disordered" evidence="4">
    <location>
        <begin position="327"/>
        <end position="371"/>
    </location>
</feature>
<dbReference type="Pfam" id="PF00634">
    <property type="entry name" value="BRCA2"/>
    <property type="match status" value="1"/>
</dbReference>
<evidence type="ECO:0000313" key="6">
    <source>
        <dbReference type="Proteomes" id="UP001367676"/>
    </source>
</evidence>
<dbReference type="InterPro" id="IPR015525">
    <property type="entry name" value="BRCA2"/>
</dbReference>
<evidence type="ECO:0000256" key="1">
    <source>
        <dbReference type="ARBA" id="ARBA00022737"/>
    </source>
</evidence>
<dbReference type="PANTHER" id="PTHR11289:SF0">
    <property type="entry name" value="BREAST CANCER TYPE 2 SUSCEPTIBILITY PROTEIN"/>
    <property type="match status" value="1"/>
</dbReference>